<dbReference type="Proteomes" id="UP000054925">
    <property type="component" value="Unassembled WGS sequence"/>
</dbReference>
<organism evidence="1 2">
    <name type="scientific">Caballeronia terrestris</name>
    <dbReference type="NCBI Taxonomy" id="1226301"/>
    <lineage>
        <taxon>Bacteria</taxon>
        <taxon>Pseudomonadati</taxon>
        <taxon>Pseudomonadota</taxon>
        <taxon>Betaproteobacteria</taxon>
        <taxon>Burkholderiales</taxon>
        <taxon>Burkholderiaceae</taxon>
        <taxon>Caballeronia</taxon>
    </lineage>
</organism>
<protein>
    <submittedName>
        <fullName evidence="1">Uncharacterized protein</fullName>
    </submittedName>
</protein>
<gene>
    <name evidence="1" type="ORF">AWB67_06752</name>
</gene>
<comment type="caution">
    <text evidence="1">The sequence shown here is derived from an EMBL/GenBank/DDBJ whole genome shotgun (WGS) entry which is preliminary data.</text>
</comment>
<reference evidence="1" key="1">
    <citation type="submission" date="2016-01" db="EMBL/GenBank/DDBJ databases">
        <authorList>
            <person name="Peeters C."/>
        </authorList>
    </citation>
    <scope>NUCLEOTIDE SEQUENCE [LARGE SCALE GENOMIC DNA]</scope>
    <source>
        <strain evidence="1">LMG 22937</strain>
    </source>
</reference>
<dbReference type="EMBL" id="FCOL02000135">
    <property type="protein sequence ID" value="SAL84720.1"/>
    <property type="molecule type" value="Genomic_DNA"/>
</dbReference>
<evidence type="ECO:0000313" key="1">
    <source>
        <dbReference type="EMBL" id="SAL84720.1"/>
    </source>
</evidence>
<dbReference type="OrthoDB" id="9840975at2"/>
<sequence length="76" mass="8504">MIERDHRVLAVLPFVGHRNVVGVWQLQCVDNVQEFVKLLPMLNPCSSARPHKGIALQIKASATWVNVAHLADLVRP</sequence>
<accession>A0A158KVT4</accession>
<keyword evidence="2" id="KW-1185">Reference proteome</keyword>
<proteinExistence type="predicted"/>
<dbReference type="AlphaFoldDB" id="A0A158KVT4"/>
<evidence type="ECO:0000313" key="2">
    <source>
        <dbReference type="Proteomes" id="UP000054925"/>
    </source>
</evidence>
<dbReference type="RefSeq" id="WP_087660315.1">
    <property type="nucleotide sequence ID" value="NZ_FCOL02000135.1"/>
</dbReference>
<name>A0A158KVT4_9BURK</name>